<organism evidence="14 15">
    <name type="scientific">Ventosimonas gracilis</name>
    <dbReference type="NCBI Taxonomy" id="1680762"/>
    <lineage>
        <taxon>Bacteria</taxon>
        <taxon>Pseudomonadati</taxon>
        <taxon>Pseudomonadota</taxon>
        <taxon>Gammaproteobacteria</taxon>
        <taxon>Pseudomonadales</taxon>
        <taxon>Ventosimonadaceae</taxon>
        <taxon>Ventosimonas</taxon>
    </lineage>
</organism>
<dbReference type="InterPro" id="IPR003660">
    <property type="entry name" value="HAMP_dom"/>
</dbReference>
<feature type="transmembrane region" description="Helical" evidence="11">
    <location>
        <begin position="169"/>
        <end position="191"/>
    </location>
</feature>
<dbReference type="EMBL" id="LSZO01000211">
    <property type="protein sequence ID" value="KXU34593.1"/>
    <property type="molecule type" value="Genomic_DNA"/>
</dbReference>
<dbReference type="InterPro" id="IPR036097">
    <property type="entry name" value="HisK_dim/P_sf"/>
</dbReference>
<evidence type="ECO:0000256" key="2">
    <source>
        <dbReference type="ARBA" id="ARBA00004370"/>
    </source>
</evidence>
<evidence type="ECO:0000256" key="3">
    <source>
        <dbReference type="ARBA" id="ARBA00012438"/>
    </source>
</evidence>
<dbReference type="EC" id="2.7.13.3" evidence="3"/>
<dbReference type="CDD" id="cd00082">
    <property type="entry name" value="HisKA"/>
    <property type="match status" value="1"/>
</dbReference>
<dbReference type="SMART" id="SM00387">
    <property type="entry name" value="HATPase_c"/>
    <property type="match status" value="1"/>
</dbReference>
<keyword evidence="15" id="KW-1185">Reference proteome</keyword>
<dbReference type="Pfam" id="PF02518">
    <property type="entry name" value="HATPase_c"/>
    <property type="match status" value="1"/>
</dbReference>
<name>A0A139SJ84_9GAMM</name>
<keyword evidence="8 11" id="KW-1133">Transmembrane helix</keyword>
<dbReference type="InterPro" id="IPR013727">
    <property type="entry name" value="2CSK_N"/>
</dbReference>
<keyword evidence="4" id="KW-0597">Phosphoprotein</keyword>
<dbReference type="PROSITE" id="PS51257">
    <property type="entry name" value="PROKAR_LIPOPROTEIN"/>
    <property type="match status" value="1"/>
</dbReference>
<accession>A0A139SJ84</accession>
<dbReference type="SMART" id="SM00388">
    <property type="entry name" value="HisKA"/>
    <property type="match status" value="1"/>
</dbReference>
<feature type="domain" description="Histidine kinase" evidence="12">
    <location>
        <begin position="248"/>
        <end position="459"/>
    </location>
</feature>
<keyword evidence="5" id="KW-0808">Transferase</keyword>
<keyword evidence="9" id="KW-0902">Two-component regulatory system</keyword>
<dbReference type="Proteomes" id="UP000072660">
    <property type="component" value="Unassembled WGS sequence"/>
</dbReference>
<dbReference type="OrthoDB" id="9809766at2"/>
<evidence type="ECO:0000259" key="12">
    <source>
        <dbReference type="PROSITE" id="PS50109"/>
    </source>
</evidence>
<dbReference type="PROSITE" id="PS50109">
    <property type="entry name" value="HIS_KIN"/>
    <property type="match status" value="1"/>
</dbReference>
<dbReference type="Pfam" id="PF00512">
    <property type="entry name" value="HisKA"/>
    <property type="match status" value="1"/>
</dbReference>
<dbReference type="GO" id="GO:0005886">
    <property type="term" value="C:plasma membrane"/>
    <property type="evidence" value="ECO:0007669"/>
    <property type="project" value="TreeGrafter"/>
</dbReference>
<dbReference type="InterPro" id="IPR036890">
    <property type="entry name" value="HATPase_C_sf"/>
</dbReference>
<dbReference type="SUPFAM" id="SSF47384">
    <property type="entry name" value="Homodimeric domain of signal transducing histidine kinase"/>
    <property type="match status" value="1"/>
</dbReference>
<dbReference type="Pfam" id="PF08521">
    <property type="entry name" value="2CSK_N"/>
    <property type="match status" value="1"/>
</dbReference>
<dbReference type="SUPFAM" id="SSF55874">
    <property type="entry name" value="ATPase domain of HSP90 chaperone/DNA topoisomerase II/histidine kinase"/>
    <property type="match status" value="1"/>
</dbReference>
<reference evidence="14 15" key="1">
    <citation type="submission" date="2016-02" db="EMBL/GenBank/DDBJ databases">
        <authorList>
            <person name="Wen L."/>
            <person name="He K."/>
            <person name="Yang H."/>
        </authorList>
    </citation>
    <scope>NUCLEOTIDE SEQUENCE [LARGE SCALE GENOMIC DNA]</scope>
    <source>
        <strain evidence="14 15">CV58</strain>
    </source>
</reference>
<dbReference type="PRINTS" id="PR00344">
    <property type="entry name" value="BCTRLSENSOR"/>
</dbReference>
<dbReference type="Gene3D" id="3.30.565.10">
    <property type="entry name" value="Histidine kinase-like ATPase, C-terminal domain"/>
    <property type="match status" value="1"/>
</dbReference>
<evidence type="ECO:0000256" key="11">
    <source>
        <dbReference type="SAM" id="Phobius"/>
    </source>
</evidence>
<evidence type="ECO:0000256" key="10">
    <source>
        <dbReference type="ARBA" id="ARBA00023136"/>
    </source>
</evidence>
<gene>
    <name evidence="14" type="ORF">AXE65_07060</name>
</gene>
<evidence type="ECO:0000256" key="9">
    <source>
        <dbReference type="ARBA" id="ARBA00023012"/>
    </source>
</evidence>
<dbReference type="CDD" id="cd00075">
    <property type="entry name" value="HATPase"/>
    <property type="match status" value="1"/>
</dbReference>
<evidence type="ECO:0000313" key="15">
    <source>
        <dbReference type="Proteomes" id="UP000072660"/>
    </source>
</evidence>
<dbReference type="RefSeq" id="WP_068392877.1">
    <property type="nucleotide sequence ID" value="NZ_LSZO01000211.1"/>
</dbReference>
<keyword evidence="7 14" id="KW-0418">Kinase</keyword>
<protein>
    <recommendedName>
        <fullName evidence="3">histidine kinase</fullName>
        <ecNumber evidence="3">2.7.13.3</ecNumber>
    </recommendedName>
</protein>
<dbReference type="PANTHER" id="PTHR45436:SF1">
    <property type="entry name" value="SENSOR PROTEIN QSEC"/>
    <property type="match status" value="1"/>
</dbReference>
<evidence type="ECO:0000259" key="13">
    <source>
        <dbReference type="PROSITE" id="PS50885"/>
    </source>
</evidence>
<dbReference type="AlphaFoldDB" id="A0A139SJ84"/>
<feature type="domain" description="HAMP" evidence="13">
    <location>
        <begin position="188"/>
        <end position="240"/>
    </location>
</feature>
<dbReference type="InterPro" id="IPR003594">
    <property type="entry name" value="HATPase_dom"/>
</dbReference>
<dbReference type="PANTHER" id="PTHR45436">
    <property type="entry name" value="SENSOR HISTIDINE KINASE YKOH"/>
    <property type="match status" value="1"/>
</dbReference>
<sequence length="473" mass="52168">MKLRFRSLRSRLLLRMSLLLLPLLVLSCLHAYLTASQAADTAYDRSLLLAARSIAERLHDAQGQLLLQVPYLALDNLAWDSSGQIYYQILNQNGELLSGYENLPAPPEDTPLTTDYPALARFYDGDYQNQPVRLISLLQPEASGMLEIRLAETRSARKRLEGRLLSVSLWHLGLLAASVLLLSVFAVQLALRPLGTLQQMLSQRRSGDLQPLSLKRLPREVLPLVKTLNHFHRKLRRLFSQQSAFISDAAHELRTPLAALKARIELGQRSAQPEDWQLALKQAGEQSERLISLANQLLSLARIESGAQAIADGASQPVNLTLLTRETAQALAALAHQRGLTLELFAAQPVWIKGEANLLCELLGNLIDNALCHAQSRVILRVSESGLLEVEDDGCGLPEADYSKAFARFWQQQDRQNRSGVGLGLAIVQEICRAHQASISLHPAQPSGLLVRVQFARLAAADIAPAPAPSRAR</sequence>
<dbReference type="Gene3D" id="1.10.287.130">
    <property type="match status" value="1"/>
</dbReference>
<proteinExistence type="predicted"/>
<dbReference type="InterPro" id="IPR004358">
    <property type="entry name" value="Sig_transdc_His_kin-like_C"/>
</dbReference>
<evidence type="ECO:0000313" key="14">
    <source>
        <dbReference type="EMBL" id="KXU34593.1"/>
    </source>
</evidence>
<evidence type="ECO:0000256" key="4">
    <source>
        <dbReference type="ARBA" id="ARBA00022553"/>
    </source>
</evidence>
<evidence type="ECO:0000256" key="8">
    <source>
        <dbReference type="ARBA" id="ARBA00022989"/>
    </source>
</evidence>
<evidence type="ECO:0000256" key="1">
    <source>
        <dbReference type="ARBA" id="ARBA00000085"/>
    </source>
</evidence>
<evidence type="ECO:0000256" key="5">
    <source>
        <dbReference type="ARBA" id="ARBA00022679"/>
    </source>
</evidence>
<dbReference type="InterPro" id="IPR003661">
    <property type="entry name" value="HisK_dim/P_dom"/>
</dbReference>
<dbReference type="PROSITE" id="PS50885">
    <property type="entry name" value="HAMP"/>
    <property type="match status" value="1"/>
</dbReference>
<dbReference type="InterPro" id="IPR050428">
    <property type="entry name" value="TCS_sensor_his_kinase"/>
</dbReference>
<dbReference type="GO" id="GO:0000155">
    <property type="term" value="F:phosphorelay sensor kinase activity"/>
    <property type="evidence" value="ECO:0007669"/>
    <property type="project" value="InterPro"/>
</dbReference>
<comment type="subcellular location">
    <subcellularLocation>
        <location evidence="2">Membrane</location>
    </subcellularLocation>
</comment>
<keyword evidence="10 11" id="KW-0472">Membrane</keyword>
<comment type="caution">
    <text evidence="14">The sequence shown here is derived from an EMBL/GenBank/DDBJ whole genome shotgun (WGS) entry which is preliminary data.</text>
</comment>
<keyword evidence="6 11" id="KW-0812">Transmembrane</keyword>
<comment type="catalytic activity">
    <reaction evidence="1">
        <text>ATP + protein L-histidine = ADP + protein N-phospho-L-histidine.</text>
        <dbReference type="EC" id="2.7.13.3"/>
    </reaction>
</comment>
<evidence type="ECO:0000256" key="6">
    <source>
        <dbReference type="ARBA" id="ARBA00022692"/>
    </source>
</evidence>
<evidence type="ECO:0000256" key="7">
    <source>
        <dbReference type="ARBA" id="ARBA00022777"/>
    </source>
</evidence>
<dbReference type="InterPro" id="IPR005467">
    <property type="entry name" value="His_kinase_dom"/>
</dbReference>